<feature type="transmembrane region" description="Helical" evidence="1">
    <location>
        <begin position="92"/>
        <end position="113"/>
    </location>
</feature>
<proteinExistence type="predicted"/>
<feature type="transmembrane region" description="Helical" evidence="1">
    <location>
        <begin position="232"/>
        <end position="254"/>
    </location>
</feature>
<dbReference type="InterPro" id="IPR026841">
    <property type="entry name" value="Aur1/Ipt1"/>
</dbReference>
<feature type="domain" description="Inositolphosphotransferase Aur1/Ipt1" evidence="2">
    <location>
        <begin position="62"/>
        <end position="248"/>
    </location>
</feature>
<gene>
    <name evidence="3" type="ORF">QO011_002715</name>
</gene>
<feature type="transmembrane region" description="Helical" evidence="1">
    <location>
        <begin position="28"/>
        <end position="50"/>
    </location>
</feature>
<feature type="transmembrane region" description="Helical" evidence="1">
    <location>
        <begin position="209"/>
        <end position="226"/>
    </location>
</feature>
<name>A0ABU0J638_9HYPH</name>
<protein>
    <submittedName>
        <fullName evidence="3">Membrane-associated phospholipid phosphatase</fullName>
    </submittedName>
</protein>
<keyword evidence="1" id="KW-0812">Transmembrane</keyword>
<accession>A0ABU0J638</accession>
<evidence type="ECO:0000259" key="2">
    <source>
        <dbReference type="Pfam" id="PF14378"/>
    </source>
</evidence>
<reference evidence="3 4" key="1">
    <citation type="submission" date="2023-07" db="EMBL/GenBank/DDBJ databases">
        <title>Genomic Encyclopedia of Type Strains, Phase IV (KMG-IV): sequencing the most valuable type-strain genomes for metagenomic binning, comparative biology and taxonomic classification.</title>
        <authorList>
            <person name="Goeker M."/>
        </authorList>
    </citation>
    <scope>NUCLEOTIDE SEQUENCE [LARGE SCALE GENOMIC DNA]</scope>
    <source>
        <strain evidence="3 4">DSM 19619</strain>
    </source>
</reference>
<keyword evidence="1" id="KW-0472">Membrane</keyword>
<sequence>MEVLVPVAMVVTAMACHAFVTGFHRLASLAEAMGLFVLLGLAFAVWQFFATASPFPFQDAQVKALDLALGFDWLSADLAFRRYPLLMRVLEIAYGLMLIEALLVLVGLTLLGHDRMVSKVFAVLILSYLATLLGHFLVPLIPPPAQIVDLQVNGLPDTGAVTFVDLIAGLRDGSRRSFDSARIPGLISLPSFHAVMAVLCTWAARPLRLLFPVLVPVNLCMLVSTIPCGGHYLLDVIAGVLLVVGVIAGVELAFRRAGCPRTA</sequence>
<dbReference type="RefSeq" id="WP_307272640.1">
    <property type="nucleotide sequence ID" value="NZ_JAUSVX010000004.1"/>
</dbReference>
<feature type="transmembrane region" description="Helical" evidence="1">
    <location>
        <begin position="120"/>
        <end position="141"/>
    </location>
</feature>
<feature type="transmembrane region" description="Helical" evidence="1">
    <location>
        <begin position="183"/>
        <end position="202"/>
    </location>
</feature>
<evidence type="ECO:0000256" key="1">
    <source>
        <dbReference type="SAM" id="Phobius"/>
    </source>
</evidence>
<dbReference type="Pfam" id="PF14378">
    <property type="entry name" value="PAP2_3"/>
    <property type="match status" value="1"/>
</dbReference>
<keyword evidence="1" id="KW-1133">Transmembrane helix</keyword>
<dbReference type="EMBL" id="JAUSVX010000004">
    <property type="protein sequence ID" value="MDQ0469699.1"/>
    <property type="molecule type" value="Genomic_DNA"/>
</dbReference>
<evidence type="ECO:0000313" key="4">
    <source>
        <dbReference type="Proteomes" id="UP001242480"/>
    </source>
</evidence>
<organism evidence="3 4">
    <name type="scientific">Labrys wisconsinensis</name>
    <dbReference type="NCBI Taxonomy" id="425677"/>
    <lineage>
        <taxon>Bacteria</taxon>
        <taxon>Pseudomonadati</taxon>
        <taxon>Pseudomonadota</taxon>
        <taxon>Alphaproteobacteria</taxon>
        <taxon>Hyphomicrobiales</taxon>
        <taxon>Xanthobacteraceae</taxon>
        <taxon>Labrys</taxon>
    </lineage>
</organism>
<comment type="caution">
    <text evidence="3">The sequence shown here is derived from an EMBL/GenBank/DDBJ whole genome shotgun (WGS) entry which is preliminary data.</text>
</comment>
<dbReference type="Proteomes" id="UP001242480">
    <property type="component" value="Unassembled WGS sequence"/>
</dbReference>
<keyword evidence="4" id="KW-1185">Reference proteome</keyword>
<evidence type="ECO:0000313" key="3">
    <source>
        <dbReference type="EMBL" id="MDQ0469699.1"/>
    </source>
</evidence>